<accession>A0A7C2B797</accession>
<proteinExistence type="predicted"/>
<reference evidence="2" key="1">
    <citation type="journal article" date="2020" name="mSystems">
        <title>Genome- and Community-Level Interaction Insights into Carbon Utilization and Element Cycling Functions of Hydrothermarchaeota in Hydrothermal Sediment.</title>
        <authorList>
            <person name="Zhou Z."/>
            <person name="Liu Y."/>
            <person name="Xu W."/>
            <person name="Pan J."/>
            <person name="Luo Z.H."/>
            <person name="Li M."/>
        </authorList>
    </citation>
    <scope>NUCLEOTIDE SEQUENCE [LARGE SCALE GENOMIC DNA]</scope>
    <source>
        <strain evidence="2">SpSt-222</strain>
    </source>
</reference>
<dbReference type="CDD" id="cd05403">
    <property type="entry name" value="NT_KNTase_like"/>
    <property type="match status" value="1"/>
</dbReference>
<comment type="caution">
    <text evidence="2">The sequence shown here is derived from an EMBL/GenBank/DDBJ whole genome shotgun (WGS) entry which is preliminary data.</text>
</comment>
<organism evidence="2">
    <name type="scientific">Thermomicrobium roseum</name>
    <dbReference type="NCBI Taxonomy" id="500"/>
    <lineage>
        <taxon>Bacteria</taxon>
        <taxon>Pseudomonadati</taxon>
        <taxon>Thermomicrobiota</taxon>
        <taxon>Thermomicrobia</taxon>
        <taxon>Thermomicrobiales</taxon>
        <taxon>Thermomicrobiaceae</taxon>
        <taxon>Thermomicrobium</taxon>
    </lineage>
</organism>
<dbReference type="Gene3D" id="3.30.460.10">
    <property type="entry name" value="Beta Polymerase, domain 2"/>
    <property type="match status" value="1"/>
</dbReference>
<dbReference type="GO" id="GO:0016740">
    <property type="term" value="F:transferase activity"/>
    <property type="evidence" value="ECO:0007669"/>
    <property type="project" value="UniProtKB-KW"/>
</dbReference>
<evidence type="ECO:0000313" key="2">
    <source>
        <dbReference type="EMBL" id="HEF66339.1"/>
    </source>
</evidence>
<protein>
    <submittedName>
        <fullName evidence="2">Nucleotidyltransferase domain-containing protein</fullName>
    </submittedName>
</protein>
<name>A0A7C2B797_THERO</name>
<keyword evidence="2" id="KW-0808">Transferase</keyword>
<dbReference type="PANTHER" id="PTHR43449:SF1">
    <property type="entry name" value="POLYMERASE BETA NUCLEOTIDYLTRANSFERASE DOMAIN-CONTAINING PROTEIN"/>
    <property type="match status" value="1"/>
</dbReference>
<dbReference type="EMBL" id="DSJL01000011">
    <property type="protein sequence ID" value="HEF66339.1"/>
    <property type="molecule type" value="Genomic_DNA"/>
</dbReference>
<dbReference type="InterPro" id="IPR041633">
    <property type="entry name" value="Polbeta"/>
</dbReference>
<sequence>MQKSAHADKALTDWLNTAVQRLVETLRPERILLFGSFARCTAGRHSDLDLIIIWDTDLGPFERIGRALELLADAPRPVDVLVYTPREFQERCDLPFLRGILREAKVLYERREAPS</sequence>
<dbReference type="AlphaFoldDB" id="A0A7C2B797"/>
<feature type="domain" description="Polymerase beta nucleotidyltransferase" evidence="1">
    <location>
        <begin position="24"/>
        <end position="112"/>
    </location>
</feature>
<gene>
    <name evidence="2" type="ORF">ENP47_12200</name>
</gene>
<dbReference type="SUPFAM" id="SSF81301">
    <property type="entry name" value="Nucleotidyltransferase"/>
    <property type="match status" value="1"/>
</dbReference>
<evidence type="ECO:0000259" key="1">
    <source>
        <dbReference type="Pfam" id="PF18765"/>
    </source>
</evidence>
<dbReference type="InterPro" id="IPR043519">
    <property type="entry name" value="NT_sf"/>
</dbReference>
<dbReference type="PANTHER" id="PTHR43449">
    <property type="entry name" value="NUCLEOTIDYLTRANSFERASE"/>
    <property type="match status" value="1"/>
</dbReference>
<dbReference type="Pfam" id="PF18765">
    <property type="entry name" value="Polbeta"/>
    <property type="match status" value="1"/>
</dbReference>